<comment type="caution">
    <text evidence="1">The sequence shown here is derived from an EMBL/GenBank/DDBJ whole genome shotgun (WGS) entry which is preliminary data.</text>
</comment>
<evidence type="ECO:0000313" key="2">
    <source>
        <dbReference type="Proteomes" id="UP001148737"/>
    </source>
</evidence>
<sequence>MFMNLAIVFACFAWRTAAYLNMCVDSPSALLDAGRSVVSANINVPEGTRCEASLQFSNTSFLPIHYTFSSISCRGEQLLTFTTPEGVPNGEADIVWQCAGLTPHCTHATISNGTADLAMPQQQQGKAGCVIETLKTNTWVFTQGVGTAVATKTLTSVVTIRSTSFPESSQTTTGGSDQAGGPTTGVETPPSLSTTDPTKTLTTTTPATPGASGSQQNLASTVTPGRKETSNSPFPPMPSNILPPLRPAPSPPQTPRSGSADHRANITFSLELEPNPQLQGCKNRYMACLHHMRTIWFHIFKIERIQRSTHETNKQMHALYDNRLIDLEIKVDRLTQRINEGIPSVQPRRHPRPPPPNSPATPTAIFDWDVMDGKTSATS</sequence>
<keyword evidence="2" id="KW-1185">Reference proteome</keyword>
<gene>
    <name evidence="1" type="ORF">NLG97_g1515</name>
</gene>
<evidence type="ECO:0000313" key="1">
    <source>
        <dbReference type="EMBL" id="KAJ3497941.1"/>
    </source>
</evidence>
<name>A0ACC1R6Z5_9HYPO</name>
<accession>A0ACC1R6Z5</accession>
<reference evidence="1" key="1">
    <citation type="submission" date="2022-07" db="EMBL/GenBank/DDBJ databases">
        <title>Genome Sequence of Lecanicillium saksenae.</title>
        <authorList>
            <person name="Buettner E."/>
        </authorList>
    </citation>
    <scope>NUCLEOTIDE SEQUENCE</scope>
    <source>
        <strain evidence="1">VT-O1</strain>
    </source>
</reference>
<dbReference type="EMBL" id="JANAKD010000080">
    <property type="protein sequence ID" value="KAJ3497941.1"/>
    <property type="molecule type" value="Genomic_DNA"/>
</dbReference>
<organism evidence="1 2">
    <name type="scientific">Lecanicillium saksenae</name>
    <dbReference type="NCBI Taxonomy" id="468837"/>
    <lineage>
        <taxon>Eukaryota</taxon>
        <taxon>Fungi</taxon>
        <taxon>Dikarya</taxon>
        <taxon>Ascomycota</taxon>
        <taxon>Pezizomycotina</taxon>
        <taxon>Sordariomycetes</taxon>
        <taxon>Hypocreomycetidae</taxon>
        <taxon>Hypocreales</taxon>
        <taxon>Cordycipitaceae</taxon>
        <taxon>Lecanicillium</taxon>
    </lineage>
</organism>
<dbReference type="Proteomes" id="UP001148737">
    <property type="component" value="Unassembled WGS sequence"/>
</dbReference>
<proteinExistence type="predicted"/>
<protein>
    <submittedName>
        <fullName evidence="1">Uncharacterized protein</fullName>
    </submittedName>
</protein>